<reference evidence="1 2" key="1">
    <citation type="journal article" date="2018" name="Nat. Genet.">
        <title>The Rosa genome provides new insights in the design of modern roses.</title>
        <authorList>
            <person name="Bendahmane M."/>
        </authorList>
    </citation>
    <scope>NUCLEOTIDE SEQUENCE [LARGE SCALE GENOMIC DNA]</scope>
    <source>
        <strain evidence="2">cv. Old Blush</strain>
    </source>
</reference>
<dbReference type="OMA" id="MILGWIN"/>
<dbReference type="PANTHER" id="PTHR47481:SF30">
    <property type="entry name" value="CCHC-TYPE DOMAIN-CONTAINING PROTEIN"/>
    <property type="match status" value="1"/>
</dbReference>
<gene>
    <name evidence="1" type="ORF">RchiOBHm_Chr2g0101531</name>
</gene>
<dbReference type="AlphaFoldDB" id="A0A2P6RMG5"/>
<proteinExistence type="predicted"/>
<dbReference type="Gramene" id="PRQ47613">
    <property type="protein sequence ID" value="PRQ47613"/>
    <property type="gene ID" value="RchiOBHm_Chr2g0101531"/>
</dbReference>
<evidence type="ECO:0008006" key="3">
    <source>
        <dbReference type="Google" id="ProtNLM"/>
    </source>
</evidence>
<protein>
    <recommendedName>
        <fullName evidence="3">Retrotransposon gag domain-containing protein</fullName>
    </recommendedName>
</protein>
<sequence length="114" mass="12528">MILGWINTSLTPAVLSTIARSTSSRTTWQSLEKRYASPFHNLILQLRGELMRTTRGSLSISDYLDKINSIADQLALAGSPMSEGDLLTIVMHNVGAQYETTVSSPETTPLLMMI</sequence>
<name>A0A2P6RMG5_ROSCH</name>
<comment type="caution">
    <text evidence="1">The sequence shown here is derived from an EMBL/GenBank/DDBJ whole genome shotgun (WGS) entry which is preliminary data.</text>
</comment>
<keyword evidence="2" id="KW-1185">Reference proteome</keyword>
<dbReference type="PANTHER" id="PTHR47481">
    <property type="match status" value="1"/>
</dbReference>
<organism evidence="1 2">
    <name type="scientific">Rosa chinensis</name>
    <name type="common">China rose</name>
    <dbReference type="NCBI Taxonomy" id="74649"/>
    <lineage>
        <taxon>Eukaryota</taxon>
        <taxon>Viridiplantae</taxon>
        <taxon>Streptophyta</taxon>
        <taxon>Embryophyta</taxon>
        <taxon>Tracheophyta</taxon>
        <taxon>Spermatophyta</taxon>
        <taxon>Magnoliopsida</taxon>
        <taxon>eudicotyledons</taxon>
        <taxon>Gunneridae</taxon>
        <taxon>Pentapetalae</taxon>
        <taxon>rosids</taxon>
        <taxon>fabids</taxon>
        <taxon>Rosales</taxon>
        <taxon>Rosaceae</taxon>
        <taxon>Rosoideae</taxon>
        <taxon>Rosoideae incertae sedis</taxon>
        <taxon>Rosa</taxon>
    </lineage>
</organism>
<dbReference type="Proteomes" id="UP000238479">
    <property type="component" value="Chromosome 2"/>
</dbReference>
<dbReference type="EMBL" id="PDCK01000040">
    <property type="protein sequence ID" value="PRQ47613.1"/>
    <property type="molecule type" value="Genomic_DNA"/>
</dbReference>
<accession>A0A2P6RMG5</accession>
<dbReference type="Pfam" id="PF14223">
    <property type="entry name" value="Retrotran_gag_2"/>
    <property type="match status" value="1"/>
</dbReference>
<evidence type="ECO:0000313" key="2">
    <source>
        <dbReference type="Proteomes" id="UP000238479"/>
    </source>
</evidence>
<evidence type="ECO:0000313" key="1">
    <source>
        <dbReference type="EMBL" id="PRQ47613.1"/>
    </source>
</evidence>